<protein>
    <submittedName>
        <fullName evidence="1">YkgJ family cysteine cluster protein</fullName>
    </submittedName>
</protein>
<comment type="caution">
    <text evidence="1">The sequence shown here is derived from an EMBL/GenBank/DDBJ whole genome shotgun (WGS) entry which is preliminary data.</text>
</comment>
<sequence length="233" mass="26578">MEESQMSEHEKIFFNDGLNLVNASLADHADKKSILHTTRQAQDAIDGLVDALSNEAKRQNMPMDCKKGCSWCCHQPVFTTSHEVLFIWEFMKLNMKQEDQKVILQNAFNNYQKRGRMDNKELLSSKMPCPLLVNGSCSIYPARPIACRIYLSMSEPSCKTYFDEPNKENSYPQLFEFPLQAGRMVNEGINKGLQEKDIKNREMIIEEGLLLAHNNGEPTSENINELPLFADPG</sequence>
<dbReference type="Pfam" id="PF03692">
    <property type="entry name" value="CxxCxxCC"/>
    <property type="match status" value="1"/>
</dbReference>
<reference evidence="1 2" key="1">
    <citation type="journal article" date="2015" name="Int. J. Syst. Evol. Microbiol.">
        <title>Carboxylicivirga linearis sp. nov., isolated from a sea cucumber culture pond.</title>
        <authorList>
            <person name="Wang F.Q."/>
            <person name="Zhou Y.X."/>
            <person name="Lin X.Z."/>
            <person name="Chen G.J."/>
            <person name="Du Z.J."/>
        </authorList>
    </citation>
    <scope>NUCLEOTIDE SEQUENCE [LARGE SCALE GENOMIC DNA]</scope>
    <source>
        <strain evidence="1 2">FB218</strain>
    </source>
</reference>
<proteinExistence type="predicted"/>
<dbReference type="Proteomes" id="UP000708576">
    <property type="component" value="Unassembled WGS sequence"/>
</dbReference>
<evidence type="ECO:0000313" key="2">
    <source>
        <dbReference type="Proteomes" id="UP000708576"/>
    </source>
</evidence>
<gene>
    <name evidence="1" type="ORF">KEM10_19970</name>
</gene>
<dbReference type="RefSeq" id="WP_212218686.1">
    <property type="nucleotide sequence ID" value="NZ_JAGUCO010000025.1"/>
</dbReference>
<name>A0ABS5K0D4_9BACT</name>
<accession>A0ABS5K0D4</accession>
<evidence type="ECO:0000313" key="1">
    <source>
        <dbReference type="EMBL" id="MBS2100573.1"/>
    </source>
</evidence>
<dbReference type="InterPro" id="IPR005358">
    <property type="entry name" value="Puta_zinc/iron-chelating_dom"/>
</dbReference>
<keyword evidence="2" id="KW-1185">Reference proteome</keyword>
<organism evidence="1 2">
    <name type="scientific">Carboxylicivirga linearis</name>
    <dbReference type="NCBI Taxonomy" id="1628157"/>
    <lineage>
        <taxon>Bacteria</taxon>
        <taxon>Pseudomonadati</taxon>
        <taxon>Bacteroidota</taxon>
        <taxon>Bacteroidia</taxon>
        <taxon>Marinilabiliales</taxon>
        <taxon>Marinilabiliaceae</taxon>
        <taxon>Carboxylicivirga</taxon>
    </lineage>
</organism>
<dbReference type="EMBL" id="JAGUCO010000025">
    <property type="protein sequence ID" value="MBS2100573.1"/>
    <property type="molecule type" value="Genomic_DNA"/>
</dbReference>